<dbReference type="EMBL" id="AJLR01000010">
    <property type="protein sequence ID" value="EKN70405.1"/>
    <property type="molecule type" value="Genomic_DNA"/>
</dbReference>
<evidence type="ECO:0000313" key="1">
    <source>
        <dbReference type="EMBL" id="EKN70405.1"/>
    </source>
</evidence>
<evidence type="ECO:0000313" key="2">
    <source>
        <dbReference type="Proteomes" id="UP000006315"/>
    </source>
</evidence>
<dbReference type="AlphaFoldDB" id="K6CGX5"/>
<protein>
    <submittedName>
        <fullName evidence="1">Uncharacterized protein</fullName>
    </submittedName>
</protein>
<comment type="caution">
    <text evidence="1">The sequence shown here is derived from an EMBL/GenBank/DDBJ whole genome shotgun (WGS) entry which is preliminary data.</text>
</comment>
<sequence length="250" mass="29899">MRIKDEAVYLQRSKVYNSFLSKQDNIVKNLIVYLDVVFPMIFSYEKNDEIYLSYVVTCDEFEKELNIISTRVPDYSILEELADSKISLFEIFDREYDNYCSFFGMNKGKIFNNKITLGENCDIIPTLQDFHDDDYIVEDLLPAEDFYVTRHTVNKLNLKEVKTYVQLLKANRERSLDYRTVKWEIVNIKAVETRKNHSKYLFDIYSSDYENFFEYSNDLHGGRSINIHKLDREYVDNDKFNIKEVVWCKI</sequence>
<accession>K6CGX5</accession>
<gene>
    <name evidence="1" type="ORF">BAZO_01367</name>
</gene>
<proteinExistence type="predicted"/>
<dbReference type="Proteomes" id="UP000006315">
    <property type="component" value="Unassembled WGS sequence"/>
</dbReference>
<organism evidence="1 2">
    <name type="scientific">Schinkia azotoformans LMG 9581</name>
    <dbReference type="NCBI Taxonomy" id="1131731"/>
    <lineage>
        <taxon>Bacteria</taxon>
        <taxon>Bacillati</taxon>
        <taxon>Bacillota</taxon>
        <taxon>Bacilli</taxon>
        <taxon>Bacillales</taxon>
        <taxon>Bacillaceae</taxon>
        <taxon>Calidifontibacillus/Schinkia group</taxon>
        <taxon>Schinkia</taxon>
    </lineage>
</organism>
<keyword evidence="2" id="KW-1185">Reference proteome</keyword>
<dbReference type="PATRIC" id="fig|1131731.3.peg.283"/>
<name>K6CGX5_SCHAZ</name>
<dbReference type="STRING" id="1131731.BAZO_01367"/>
<reference evidence="1 2" key="1">
    <citation type="journal article" date="2012" name="Front. Microbiol.">
        <title>Redundancy and modularity in membrane-associated dissimilatory nitrate reduction in Bacillus.</title>
        <authorList>
            <person name="Heylen K."/>
            <person name="Keltjens J."/>
        </authorList>
    </citation>
    <scope>NUCLEOTIDE SEQUENCE [LARGE SCALE GENOMIC DNA]</scope>
    <source>
        <strain evidence="1 2">LMG 9581</strain>
    </source>
</reference>
<dbReference type="RefSeq" id="WP_003329391.1">
    <property type="nucleotide sequence ID" value="NZ_AJLR01000010.1"/>
</dbReference>